<organism evidence="2 3">
    <name type="scientific">Pelobates cultripes</name>
    <name type="common">Western spadefoot toad</name>
    <dbReference type="NCBI Taxonomy" id="61616"/>
    <lineage>
        <taxon>Eukaryota</taxon>
        <taxon>Metazoa</taxon>
        <taxon>Chordata</taxon>
        <taxon>Craniata</taxon>
        <taxon>Vertebrata</taxon>
        <taxon>Euteleostomi</taxon>
        <taxon>Amphibia</taxon>
        <taxon>Batrachia</taxon>
        <taxon>Anura</taxon>
        <taxon>Pelobatoidea</taxon>
        <taxon>Pelobatidae</taxon>
        <taxon>Pelobates</taxon>
    </lineage>
</organism>
<accession>A0AAD1SKW2</accession>
<gene>
    <name evidence="2" type="ORF">PECUL_23A036387</name>
</gene>
<feature type="non-terminal residue" evidence="2">
    <location>
        <position position="1"/>
    </location>
</feature>
<evidence type="ECO:0000313" key="3">
    <source>
        <dbReference type="Proteomes" id="UP001295444"/>
    </source>
</evidence>
<dbReference type="Proteomes" id="UP001295444">
    <property type="component" value="Chromosome 06"/>
</dbReference>
<feature type="non-terminal residue" evidence="2">
    <location>
        <position position="62"/>
    </location>
</feature>
<sequence>DPPESGSDSEDREAQGDLTAPLTMGDLKRLLQETSADIKAHTAAELEKQITGLKDDLEALTS</sequence>
<dbReference type="EMBL" id="OW240917">
    <property type="protein sequence ID" value="CAH2301742.1"/>
    <property type="molecule type" value="Genomic_DNA"/>
</dbReference>
<reference evidence="2" key="1">
    <citation type="submission" date="2022-03" db="EMBL/GenBank/DDBJ databases">
        <authorList>
            <person name="Alioto T."/>
            <person name="Alioto T."/>
            <person name="Gomez Garrido J."/>
        </authorList>
    </citation>
    <scope>NUCLEOTIDE SEQUENCE</scope>
</reference>
<protein>
    <submittedName>
        <fullName evidence="2">Uncharacterized protein</fullName>
    </submittedName>
</protein>
<feature type="region of interest" description="Disordered" evidence="1">
    <location>
        <begin position="1"/>
        <end position="25"/>
    </location>
</feature>
<feature type="compositionally biased region" description="Acidic residues" evidence="1">
    <location>
        <begin position="1"/>
        <end position="11"/>
    </location>
</feature>
<keyword evidence="3" id="KW-1185">Reference proteome</keyword>
<evidence type="ECO:0000256" key="1">
    <source>
        <dbReference type="SAM" id="MobiDB-lite"/>
    </source>
</evidence>
<dbReference type="AlphaFoldDB" id="A0AAD1SKW2"/>
<proteinExistence type="predicted"/>
<evidence type="ECO:0000313" key="2">
    <source>
        <dbReference type="EMBL" id="CAH2301742.1"/>
    </source>
</evidence>
<name>A0AAD1SKW2_PELCU</name>